<dbReference type="AlphaFoldDB" id="A0A1M4SE18"/>
<evidence type="ECO:0000256" key="8">
    <source>
        <dbReference type="HAMAP-Rule" id="MF_00131"/>
    </source>
</evidence>
<dbReference type="PROSITE" id="PS00167">
    <property type="entry name" value="TRP_SYNTHASE_ALPHA"/>
    <property type="match status" value="1"/>
</dbReference>
<evidence type="ECO:0000256" key="1">
    <source>
        <dbReference type="ARBA" id="ARBA00004733"/>
    </source>
</evidence>
<evidence type="ECO:0000256" key="9">
    <source>
        <dbReference type="RuleBase" id="RU003662"/>
    </source>
</evidence>
<keyword evidence="6 8" id="KW-0456">Lyase</keyword>
<dbReference type="InterPro" id="IPR013785">
    <property type="entry name" value="Aldolase_TIM"/>
</dbReference>
<keyword evidence="4 8" id="KW-0822">Tryptophan biosynthesis</keyword>
<sequence length="257" mass="27237">MISLESSLELKRLQGSKLLVPYITGGLDDEWTDVLRAVVDAGADAVEIGVPFSDPMIDGPTVQEASQRSLDRGTTPLSVFSELRGIDLGVPTAVMTYYNVVHHAGPKRFAGWMVDAGVSGVILPDLCFEESDPWRSVADALRLETVQLVAPSTAEDRAKKLCDASKGFVYAVGVMGTTGERANVQESALEIAKRLKSLSEKTILVGIGVSNPEQASAVSEFADGVVVGSALVRRLLEGQGPKGAYGFVSELRSALDG</sequence>
<dbReference type="GO" id="GO:0004834">
    <property type="term" value="F:tryptophan synthase activity"/>
    <property type="evidence" value="ECO:0007669"/>
    <property type="project" value="UniProtKB-UniRule"/>
</dbReference>
<organism evidence="10 11">
    <name type="scientific">Ferrithrix thermotolerans DSM 19514</name>
    <dbReference type="NCBI Taxonomy" id="1121881"/>
    <lineage>
        <taxon>Bacteria</taxon>
        <taxon>Bacillati</taxon>
        <taxon>Actinomycetota</taxon>
        <taxon>Acidimicrobiia</taxon>
        <taxon>Acidimicrobiales</taxon>
        <taxon>Acidimicrobiaceae</taxon>
        <taxon>Ferrithrix</taxon>
    </lineage>
</organism>
<dbReference type="STRING" id="1121881.SAMN02745225_00233"/>
<evidence type="ECO:0000256" key="5">
    <source>
        <dbReference type="ARBA" id="ARBA00023141"/>
    </source>
</evidence>
<dbReference type="EMBL" id="FQUL01000002">
    <property type="protein sequence ID" value="SHE30431.1"/>
    <property type="molecule type" value="Genomic_DNA"/>
</dbReference>
<evidence type="ECO:0000313" key="10">
    <source>
        <dbReference type="EMBL" id="SHE30431.1"/>
    </source>
</evidence>
<dbReference type="GO" id="GO:0005829">
    <property type="term" value="C:cytosol"/>
    <property type="evidence" value="ECO:0007669"/>
    <property type="project" value="TreeGrafter"/>
</dbReference>
<dbReference type="InterPro" id="IPR018204">
    <property type="entry name" value="Trp_synthase_alpha_AS"/>
</dbReference>
<accession>A0A1M4SE18</accession>
<dbReference type="InterPro" id="IPR011060">
    <property type="entry name" value="RibuloseP-bd_barrel"/>
</dbReference>
<comment type="catalytic activity">
    <reaction evidence="7 8">
        <text>(1S,2R)-1-C-(indol-3-yl)glycerol 3-phosphate + L-serine = D-glyceraldehyde 3-phosphate + L-tryptophan + H2O</text>
        <dbReference type="Rhea" id="RHEA:10532"/>
        <dbReference type="ChEBI" id="CHEBI:15377"/>
        <dbReference type="ChEBI" id="CHEBI:33384"/>
        <dbReference type="ChEBI" id="CHEBI:57912"/>
        <dbReference type="ChEBI" id="CHEBI:58866"/>
        <dbReference type="ChEBI" id="CHEBI:59776"/>
        <dbReference type="EC" id="4.2.1.20"/>
    </reaction>
</comment>
<comment type="similarity">
    <text evidence="8 9">Belongs to the TrpA family.</text>
</comment>
<comment type="pathway">
    <text evidence="1 8">Amino-acid biosynthesis; L-tryptophan biosynthesis; L-tryptophan from chorismate: step 5/5.</text>
</comment>
<evidence type="ECO:0000256" key="2">
    <source>
        <dbReference type="ARBA" id="ARBA00011270"/>
    </source>
</evidence>
<gene>
    <name evidence="8" type="primary">trpA</name>
    <name evidence="10" type="ORF">SAMN02745225_00233</name>
</gene>
<evidence type="ECO:0000313" key="11">
    <source>
        <dbReference type="Proteomes" id="UP000184295"/>
    </source>
</evidence>
<comment type="subunit">
    <text evidence="2 8">Tetramer of two alpha and two beta chains.</text>
</comment>
<keyword evidence="3 8" id="KW-0028">Amino-acid biosynthesis</keyword>
<name>A0A1M4SE18_9ACTN</name>
<dbReference type="NCBIfam" id="TIGR00262">
    <property type="entry name" value="trpA"/>
    <property type="match status" value="1"/>
</dbReference>
<dbReference type="SUPFAM" id="SSF51366">
    <property type="entry name" value="Ribulose-phoshate binding barrel"/>
    <property type="match status" value="1"/>
</dbReference>
<keyword evidence="11" id="KW-1185">Reference proteome</keyword>
<dbReference type="EC" id="4.2.1.20" evidence="8"/>
<evidence type="ECO:0000256" key="4">
    <source>
        <dbReference type="ARBA" id="ARBA00022822"/>
    </source>
</evidence>
<reference evidence="11" key="1">
    <citation type="submission" date="2016-11" db="EMBL/GenBank/DDBJ databases">
        <authorList>
            <person name="Varghese N."/>
            <person name="Submissions S."/>
        </authorList>
    </citation>
    <scope>NUCLEOTIDE SEQUENCE [LARGE SCALE GENOMIC DNA]</scope>
    <source>
        <strain evidence="11">DSM 19514</strain>
    </source>
</reference>
<keyword evidence="5 8" id="KW-0057">Aromatic amino acid biosynthesis</keyword>
<dbReference type="Gene3D" id="3.20.20.70">
    <property type="entry name" value="Aldolase class I"/>
    <property type="match status" value="1"/>
</dbReference>
<evidence type="ECO:0000256" key="7">
    <source>
        <dbReference type="ARBA" id="ARBA00049047"/>
    </source>
</evidence>
<protein>
    <recommendedName>
        <fullName evidence="8">Tryptophan synthase alpha chain</fullName>
        <ecNumber evidence="8">4.2.1.20</ecNumber>
    </recommendedName>
</protein>
<dbReference type="RefSeq" id="WP_072787920.1">
    <property type="nucleotide sequence ID" value="NZ_FQUL01000002.1"/>
</dbReference>
<feature type="active site" description="Proton acceptor" evidence="8">
    <location>
        <position position="58"/>
    </location>
</feature>
<dbReference type="PANTHER" id="PTHR43406:SF1">
    <property type="entry name" value="TRYPTOPHAN SYNTHASE ALPHA CHAIN, CHLOROPLASTIC"/>
    <property type="match status" value="1"/>
</dbReference>
<dbReference type="UniPathway" id="UPA00035">
    <property type="reaction ID" value="UER00044"/>
</dbReference>
<dbReference type="CDD" id="cd04724">
    <property type="entry name" value="Tryptophan_synthase_alpha"/>
    <property type="match status" value="1"/>
</dbReference>
<evidence type="ECO:0000256" key="6">
    <source>
        <dbReference type="ARBA" id="ARBA00023239"/>
    </source>
</evidence>
<evidence type="ECO:0000256" key="3">
    <source>
        <dbReference type="ARBA" id="ARBA00022605"/>
    </source>
</evidence>
<dbReference type="PANTHER" id="PTHR43406">
    <property type="entry name" value="TRYPTOPHAN SYNTHASE, ALPHA CHAIN"/>
    <property type="match status" value="1"/>
</dbReference>
<proteinExistence type="inferred from homology"/>
<dbReference type="OrthoDB" id="9804578at2"/>
<dbReference type="Proteomes" id="UP000184295">
    <property type="component" value="Unassembled WGS sequence"/>
</dbReference>
<dbReference type="InterPro" id="IPR002028">
    <property type="entry name" value="Trp_synthase_suA"/>
</dbReference>
<feature type="active site" description="Proton acceptor" evidence="8">
    <location>
        <position position="47"/>
    </location>
</feature>
<comment type="function">
    <text evidence="8">The alpha subunit is responsible for the aldol cleavage of indoleglycerol phosphate to indole and glyceraldehyde 3-phosphate.</text>
</comment>
<dbReference type="HAMAP" id="MF_00131">
    <property type="entry name" value="Trp_synth_alpha"/>
    <property type="match status" value="1"/>
</dbReference>
<dbReference type="Pfam" id="PF00290">
    <property type="entry name" value="Trp_syntA"/>
    <property type="match status" value="1"/>
</dbReference>